<organism evidence="7 8">
    <name type="scientific">Dunaliella salina</name>
    <name type="common">Green alga</name>
    <name type="synonym">Protococcus salinus</name>
    <dbReference type="NCBI Taxonomy" id="3046"/>
    <lineage>
        <taxon>Eukaryota</taxon>
        <taxon>Viridiplantae</taxon>
        <taxon>Chlorophyta</taxon>
        <taxon>core chlorophytes</taxon>
        <taxon>Chlorophyceae</taxon>
        <taxon>CS clade</taxon>
        <taxon>Chlamydomonadales</taxon>
        <taxon>Dunaliellaceae</taxon>
        <taxon>Dunaliella</taxon>
    </lineage>
</organism>
<feature type="compositionally biased region" description="Polar residues" evidence="4">
    <location>
        <begin position="89"/>
        <end position="100"/>
    </location>
</feature>
<dbReference type="Pfam" id="PF04935">
    <property type="entry name" value="SURF6"/>
    <property type="match status" value="1"/>
</dbReference>
<sequence length="303" mass="33812">MTVVDTDAILSHSRFFDHLVDLIPAKYYRADEHEHVELRFLPQQAKAAAKQDFKKQAKANKRKKLDPSGGKHNSSEDEEAQPGPGSARTAATANLGGNNCSREELQARKGAPTSEQEKQKSKKKVDSQAQPEEQPSSSGRTHTDKQQQGSEADFEFARLEFEDKKPQHGKKKLTKQQLLEAAEAKAQEAAAAEGNEEAKAKQAADAWRNAMARAGGDKVLDDPKLLRRSLKKEVKRKDKHAKAWQERKASQEEQKEKAQNRRQANLQARSKAKIDKKKAKSDKKLLRAGFEGRKSGFIGGNKK</sequence>
<evidence type="ECO:0000259" key="5">
    <source>
        <dbReference type="Pfam" id="PF04935"/>
    </source>
</evidence>
<feature type="domain" description="Ribosomal RNA-processing protein 14 N-terminal" evidence="6">
    <location>
        <begin position="9"/>
        <end position="67"/>
    </location>
</feature>
<dbReference type="PANTHER" id="PTHR14369:SF0">
    <property type="entry name" value="SURFEIT LOCUS PROTEIN 6"/>
    <property type="match status" value="1"/>
</dbReference>
<feature type="compositionally biased region" description="Low complexity" evidence="4">
    <location>
        <begin position="203"/>
        <end position="214"/>
    </location>
</feature>
<feature type="compositionally biased region" description="Basic and acidic residues" evidence="4">
    <location>
        <begin position="155"/>
        <end position="166"/>
    </location>
</feature>
<evidence type="ECO:0000313" key="8">
    <source>
        <dbReference type="Proteomes" id="UP000815325"/>
    </source>
</evidence>
<gene>
    <name evidence="7" type="ORF">DUNSADRAFT_3153</name>
</gene>
<name>A0ABQ7H838_DUNSA</name>
<reference evidence="7" key="1">
    <citation type="submission" date="2017-08" db="EMBL/GenBank/DDBJ databases">
        <authorList>
            <person name="Polle J.E."/>
            <person name="Barry K."/>
            <person name="Cushman J."/>
            <person name="Schmutz J."/>
            <person name="Tran D."/>
            <person name="Hathwaick L.T."/>
            <person name="Yim W.C."/>
            <person name="Jenkins J."/>
            <person name="Mckie-Krisberg Z.M."/>
            <person name="Prochnik S."/>
            <person name="Lindquist E."/>
            <person name="Dockter R.B."/>
            <person name="Adam C."/>
            <person name="Molina H."/>
            <person name="Bunkerborg J."/>
            <person name="Jin E."/>
            <person name="Buchheim M."/>
            <person name="Magnuson J."/>
        </authorList>
    </citation>
    <scope>NUCLEOTIDE SEQUENCE</scope>
    <source>
        <strain evidence="7">CCAP 19/18</strain>
    </source>
</reference>
<accession>A0ABQ7H838</accession>
<feature type="compositionally biased region" description="Basic residues" evidence="4">
    <location>
        <begin position="270"/>
        <end position="281"/>
    </location>
</feature>
<dbReference type="InterPro" id="IPR029190">
    <property type="entry name" value="Rrp14/SURF6_C"/>
</dbReference>
<keyword evidence="3" id="KW-0539">Nucleus</keyword>
<evidence type="ECO:0000256" key="2">
    <source>
        <dbReference type="ARBA" id="ARBA00005904"/>
    </source>
</evidence>
<keyword evidence="8" id="KW-1185">Reference proteome</keyword>
<evidence type="ECO:0000256" key="3">
    <source>
        <dbReference type="ARBA" id="ARBA00023242"/>
    </source>
</evidence>
<dbReference type="InterPro" id="IPR029188">
    <property type="entry name" value="Rrp14_N"/>
</dbReference>
<proteinExistence type="inferred from homology"/>
<evidence type="ECO:0000259" key="6">
    <source>
        <dbReference type="Pfam" id="PF15459"/>
    </source>
</evidence>
<dbReference type="PANTHER" id="PTHR14369">
    <property type="entry name" value="SURFEIT LOCUS PROTEIN 6"/>
    <property type="match status" value="1"/>
</dbReference>
<comment type="caution">
    <text evidence="7">The sequence shown here is derived from an EMBL/GenBank/DDBJ whole genome shotgun (WGS) entry which is preliminary data.</text>
</comment>
<evidence type="ECO:0000313" key="7">
    <source>
        <dbReference type="EMBL" id="KAF5843024.1"/>
    </source>
</evidence>
<feature type="compositionally biased region" description="Low complexity" evidence="4">
    <location>
        <begin position="127"/>
        <end position="138"/>
    </location>
</feature>
<dbReference type="Pfam" id="PF15459">
    <property type="entry name" value="RRP14"/>
    <property type="match status" value="1"/>
</dbReference>
<feature type="domain" description="Ribosomal RNA-processing protein 14/surfeit locus protein 6 C-terminal" evidence="5">
    <location>
        <begin position="105"/>
        <end position="278"/>
    </location>
</feature>
<feature type="compositionally biased region" description="Basic and acidic residues" evidence="4">
    <location>
        <begin position="282"/>
        <end position="294"/>
    </location>
</feature>
<protein>
    <submittedName>
        <fullName evidence="7">Surfeit locus protein 6-domain-containing protein</fullName>
    </submittedName>
</protein>
<comment type="similarity">
    <text evidence="2">Belongs to the SURF6 family.</text>
</comment>
<dbReference type="Proteomes" id="UP000815325">
    <property type="component" value="Unassembled WGS sequence"/>
</dbReference>
<evidence type="ECO:0000256" key="1">
    <source>
        <dbReference type="ARBA" id="ARBA00004123"/>
    </source>
</evidence>
<feature type="compositionally biased region" description="Basic and acidic residues" evidence="4">
    <location>
        <begin position="215"/>
        <end position="259"/>
    </location>
</feature>
<feature type="region of interest" description="Disordered" evidence="4">
    <location>
        <begin position="49"/>
        <end position="303"/>
    </location>
</feature>
<evidence type="ECO:0000256" key="4">
    <source>
        <dbReference type="SAM" id="MobiDB-lite"/>
    </source>
</evidence>
<dbReference type="EMBL" id="MU069450">
    <property type="protein sequence ID" value="KAF5843024.1"/>
    <property type="molecule type" value="Genomic_DNA"/>
</dbReference>
<comment type="subcellular location">
    <subcellularLocation>
        <location evidence="1">Nucleus</location>
    </subcellularLocation>
</comment>
<dbReference type="InterPro" id="IPR007019">
    <property type="entry name" value="SURF6"/>
</dbReference>